<protein>
    <submittedName>
        <fullName evidence="1">Uncharacterized protein</fullName>
    </submittedName>
</protein>
<evidence type="ECO:0000313" key="1">
    <source>
        <dbReference type="EMBL" id="KAJ8981324.1"/>
    </source>
</evidence>
<evidence type="ECO:0000313" key="2">
    <source>
        <dbReference type="Proteomes" id="UP001162164"/>
    </source>
</evidence>
<comment type="caution">
    <text evidence="1">The sequence shown here is derived from an EMBL/GenBank/DDBJ whole genome shotgun (WGS) entry which is preliminary data.</text>
</comment>
<proteinExistence type="predicted"/>
<dbReference type="Proteomes" id="UP001162164">
    <property type="component" value="Unassembled WGS sequence"/>
</dbReference>
<name>A0ABQ9JUP6_9CUCU</name>
<reference evidence="1" key="1">
    <citation type="journal article" date="2023" name="Insect Mol. Biol.">
        <title>Genome sequencing provides insights into the evolution of gene families encoding plant cell wall-degrading enzymes in longhorned beetles.</title>
        <authorList>
            <person name="Shin N.R."/>
            <person name="Okamura Y."/>
            <person name="Kirsch R."/>
            <person name="Pauchet Y."/>
        </authorList>
    </citation>
    <scope>NUCLEOTIDE SEQUENCE</scope>
    <source>
        <strain evidence="1">MMC_N1</strain>
    </source>
</reference>
<gene>
    <name evidence="1" type="ORF">NQ317_015457</name>
</gene>
<accession>A0ABQ9JUP6</accession>
<dbReference type="EMBL" id="JAPWTJ010000190">
    <property type="protein sequence ID" value="KAJ8981324.1"/>
    <property type="molecule type" value="Genomic_DNA"/>
</dbReference>
<organism evidence="1 2">
    <name type="scientific">Molorchus minor</name>
    <dbReference type="NCBI Taxonomy" id="1323400"/>
    <lineage>
        <taxon>Eukaryota</taxon>
        <taxon>Metazoa</taxon>
        <taxon>Ecdysozoa</taxon>
        <taxon>Arthropoda</taxon>
        <taxon>Hexapoda</taxon>
        <taxon>Insecta</taxon>
        <taxon>Pterygota</taxon>
        <taxon>Neoptera</taxon>
        <taxon>Endopterygota</taxon>
        <taxon>Coleoptera</taxon>
        <taxon>Polyphaga</taxon>
        <taxon>Cucujiformia</taxon>
        <taxon>Chrysomeloidea</taxon>
        <taxon>Cerambycidae</taxon>
        <taxon>Lamiinae</taxon>
        <taxon>Monochamini</taxon>
        <taxon>Molorchus</taxon>
    </lineage>
</organism>
<keyword evidence="2" id="KW-1185">Reference proteome</keyword>
<sequence length="88" mass="10380">MKSSLSNFSLETFEYQQLASKSILYLTYYSRVGLGLRRLERSTNLLILAFTPRFTLYFSLLDWGSSQRYLRYYPIFYQAADVTIAHIT</sequence>